<dbReference type="PROSITE" id="PS00198">
    <property type="entry name" value="4FE4S_FER_1"/>
    <property type="match status" value="1"/>
</dbReference>
<dbReference type="Pfam" id="PF13484">
    <property type="entry name" value="Fer4_16"/>
    <property type="match status" value="1"/>
</dbReference>
<keyword evidence="4" id="KW-0479">Metal-binding</keyword>
<evidence type="ECO:0000256" key="4">
    <source>
        <dbReference type="ARBA" id="ARBA00022723"/>
    </source>
</evidence>
<dbReference type="GO" id="GO:0052693">
    <property type="term" value="F:epoxyqueuosine reductase activity"/>
    <property type="evidence" value="ECO:0007669"/>
    <property type="project" value="TreeGrafter"/>
</dbReference>
<dbReference type="NCBIfam" id="TIGR00276">
    <property type="entry name" value="tRNA epoxyqueuosine(34) reductase QueG"/>
    <property type="match status" value="1"/>
</dbReference>
<evidence type="ECO:0000256" key="8">
    <source>
        <dbReference type="ARBA" id="ARBA00023014"/>
    </source>
</evidence>
<evidence type="ECO:0000256" key="1">
    <source>
        <dbReference type="ARBA" id="ARBA00022485"/>
    </source>
</evidence>
<dbReference type="OrthoDB" id="9784571at2"/>
<keyword evidence="1" id="KW-0004">4Fe-4S</keyword>
<dbReference type="GO" id="GO:0046872">
    <property type="term" value="F:metal ion binding"/>
    <property type="evidence" value="ECO:0007669"/>
    <property type="project" value="UniProtKB-KW"/>
</dbReference>
<evidence type="ECO:0000256" key="5">
    <source>
        <dbReference type="ARBA" id="ARBA00022785"/>
    </source>
</evidence>
<evidence type="ECO:0000256" key="2">
    <source>
        <dbReference type="ARBA" id="ARBA00022490"/>
    </source>
</evidence>
<proteinExistence type="predicted"/>
<dbReference type="PROSITE" id="PS51379">
    <property type="entry name" value="4FE4S_FER_2"/>
    <property type="match status" value="1"/>
</dbReference>
<keyword evidence="6" id="KW-0560">Oxidoreductase</keyword>
<dbReference type="Gene3D" id="3.30.70.20">
    <property type="match status" value="1"/>
</dbReference>
<reference evidence="10 11" key="1">
    <citation type="submission" date="2016-11" db="EMBL/GenBank/DDBJ databases">
        <authorList>
            <person name="Jaros S."/>
            <person name="Januszkiewicz K."/>
            <person name="Wedrychowicz H."/>
        </authorList>
    </citation>
    <scope>NUCLEOTIDE SEQUENCE [LARGE SCALE GENOMIC DNA]</scope>
    <source>
        <strain evidence="10 11">DSM 26910</strain>
    </source>
</reference>
<dbReference type="InterPro" id="IPR013542">
    <property type="entry name" value="QueG_DUF1730"/>
</dbReference>
<dbReference type="InterPro" id="IPR017896">
    <property type="entry name" value="4Fe4S_Fe-S-bd"/>
</dbReference>
<dbReference type="RefSeq" id="WP_073000542.1">
    <property type="nucleotide sequence ID" value="NZ_FQUM01000003.1"/>
</dbReference>
<protein>
    <submittedName>
        <fullName evidence="10">Epoxyqueuosine reductase</fullName>
    </submittedName>
</protein>
<dbReference type="EMBL" id="FQUM01000003">
    <property type="protein sequence ID" value="SHF07035.1"/>
    <property type="molecule type" value="Genomic_DNA"/>
</dbReference>
<evidence type="ECO:0000256" key="6">
    <source>
        <dbReference type="ARBA" id="ARBA00023002"/>
    </source>
</evidence>
<keyword evidence="7" id="KW-0408">Iron</keyword>
<sequence length="307" mass="34914">MNISQSIKAKSKELGFLDCAIIPAGFLEEESGHFHSWLDAGMNGEMGYMSRNIEKRLNPQLLVENAKTVIVVLLNYFPKATQNDDSAPVLSKYAYGIDYHFVMKDKLKELLRFIRKEITPCNGRPFVDSAPVLERAWARRGGLGWVGKNSNLISVLYGSFFFIGELILDVELPYDNPKPVADHCGTCTRCIDACPTKAIANNRVIDARKCISYQTIELKGELDKNLKGQFENRVFGCDICQDVCPWNLKSEPNNTSEFTPVPKLLELTHNEWHNMDRPLFNQLFKNSAVKRTGFKGLKRNLEFVERE</sequence>
<dbReference type="GO" id="GO:0008616">
    <property type="term" value="P:tRNA queuosine(34) biosynthetic process"/>
    <property type="evidence" value="ECO:0007669"/>
    <property type="project" value="UniProtKB-KW"/>
</dbReference>
<dbReference type="Pfam" id="PF08331">
    <property type="entry name" value="QueG_DUF1730"/>
    <property type="match status" value="1"/>
</dbReference>
<dbReference type="PANTHER" id="PTHR30002">
    <property type="entry name" value="EPOXYQUEUOSINE REDUCTASE"/>
    <property type="match status" value="1"/>
</dbReference>
<keyword evidence="3" id="KW-0819">tRNA processing</keyword>
<dbReference type="AlphaFoldDB" id="A0A1M4YMI5"/>
<evidence type="ECO:0000259" key="9">
    <source>
        <dbReference type="PROSITE" id="PS51379"/>
    </source>
</evidence>
<feature type="domain" description="4Fe-4S ferredoxin-type" evidence="9">
    <location>
        <begin position="175"/>
        <end position="204"/>
    </location>
</feature>
<dbReference type="GO" id="GO:0051539">
    <property type="term" value="F:4 iron, 4 sulfur cluster binding"/>
    <property type="evidence" value="ECO:0007669"/>
    <property type="project" value="UniProtKB-KW"/>
</dbReference>
<evidence type="ECO:0000256" key="7">
    <source>
        <dbReference type="ARBA" id="ARBA00023004"/>
    </source>
</evidence>
<dbReference type="STRING" id="1484053.SAMN05444274_103405"/>
<keyword evidence="8" id="KW-0411">Iron-sulfur</keyword>
<dbReference type="InterPro" id="IPR017900">
    <property type="entry name" value="4Fe4S_Fe_S_CS"/>
</dbReference>
<accession>A0A1M4YMI5</accession>
<dbReference type="Proteomes" id="UP000184164">
    <property type="component" value="Unassembled WGS sequence"/>
</dbReference>
<dbReference type="InterPro" id="IPR004453">
    <property type="entry name" value="QueG"/>
</dbReference>
<gene>
    <name evidence="10" type="ORF">SAMN05444274_103405</name>
</gene>
<evidence type="ECO:0000313" key="11">
    <source>
        <dbReference type="Proteomes" id="UP000184164"/>
    </source>
</evidence>
<name>A0A1M4YMI5_9BACT</name>
<organism evidence="10 11">
    <name type="scientific">Mariniphaga anaerophila</name>
    <dbReference type="NCBI Taxonomy" id="1484053"/>
    <lineage>
        <taxon>Bacteria</taxon>
        <taxon>Pseudomonadati</taxon>
        <taxon>Bacteroidota</taxon>
        <taxon>Bacteroidia</taxon>
        <taxon>Marinilabiliales</taxon>
        <taxon>Prolixibacteraceae</taxon>
        <taxon>Mariniphaga</taxon>
    </lineage>
</organism>
<keyword evidence="11" id="KW-1185">Reference proteome</keyword>
<keyword evidence="5" id="KW-0671">Queuosine biosynthesis</keyword>
<evidence type="ECO:0000256" key="3">
    <source>
        <dbReference type="ARBA" id="ARBA00022694"/>
    </source>
</evidence>
<dbReference type="PANTHER" id="PTHR30002:SF4">
    <property type="entry name" value="EPOXYQUEUOSINE REDUCTASE"/>
    <property type="match status" value="1"/>
</dbReference>
<dbReference type="SUPFAM" id="SSF54862">
    <property type="entry name" value="4Fe-4S ferredoxins"/>
    <property type="match status" value="1"/>
</dbReference>
<keyword evidence="2" id="KW-0963">Cytoplasm</keyword>
<evidence type="ECO:0000313" key="10">
    <source>
        <dbReference type="EMBL" id="SHF07035.1"/>
    </source>
</evidence>